<evidence type="ECO:0000313" key="3">
    <source>
        <dbReference type="Proteomes" id="UP000233469"/>
    </source>
</evidence>
<gene>
    <name evidence="2" type="ORF">RhiirC2_792214</name>
</gene>
<feature type="transmembrane region" description="Helical" evidence="1">
    <location>
        <begin position="56"/>
        <end position="74"/>
    </location>
</feature>
<dbReference type="EMBL" id="LLXL01002317">
    <property type="protein sequence ID" value="PKK61173.1"/>
    <property type="molecule type" value="Genomic_DNA"/>
</dbReference>
<feature type="transmembrane region" description="Helical" evidence="1">
    <location>
        <begin position="259"/>
        <end position="280"/>
    </location>
</feature>
<accession>A0A2N1MHR8</accession>
<dbReference type="VEuPathDB" id="FungiDB:RhiirA1_470653"/>
<evidence type="ECO:0000313" key="2">
    <source>
        <dbReference type="EMBL" id="PKK61173.1"/>
    </source>
</evidence>
<organism evidence="2 3">
    <name type="scientific">Rhizophagus irregularis</name>
    <dbReference type="NCBI Taxonomy" id="588596"/>
    <lineage>
        <taxon>Eukaryota</taxon>
        <taxon>Fungi</taxon>
        <taxon>Fungi incertae sedis</taxon>
        <taxon>Mucoromycota</taxon>
        <taxon>Glomeromycotina</taxon>
        <taxon>Glomeromycetes</taxon>
        <taxon>Glomerales</taxon>
        <taxon>Glomeraceae</taxon>
        <taxon>Rhizophagus</taxon>
    </lineage>
</organism>
<keyword evidence="1" id="KW-0812">Transmembrane</keyword>
<comment type="caution">
    <text evidence="2">The sequence shown here is derived from an EMBL/GenBank/DDBJ whole genome shotgun (WGS) entry which is preliminary data.</text>
</comment>
<proteinExistence type="predicted"/>
<keyword evidence="1" id="KW-1133">Transmembrane helix</keyword>
<reference evidence="2 3" key="1">
    <citation type="submission" date="2016-04" db="EMBL/GenBank/DDBJ databases">
        <title>Genome analyses suggest a sexual origin of heterokaryosis in a supposedly ancient asexual fungus.</title>
        <authorList>
            <person name="Ropars J."/>
            <person name="Sedzielewska K."/>
            <person name="Noel J."/>
            <person name="Charron P."/>
            <person name="Farinelli L."/>
            <person name="Marton T."/>
            <person name="Kruger M."/>
            <person name="Pelin A."/>
            <person name="Brachmann A."/>
            <person name="Corradi N."/>
        </authorList>
    </citation>
    <scope>NUCLEOTIDE SEQUENCE [LARGE SCALE GENOMIC DNA]</scope>
    <source>
        <strain evidence="2 3">C2</strain>
    </source>
</reference>
<name>A0A2N1MHR8_9GLOM</name>
<protein>
    <submittedName>
        <fullName evidence="2">Uncharacterized protein</fullName>
    </submittedName>
</protein>
<dbReference type="Proteomes" id="UP000233469">
    <property type="component" value="Unassembled WGS sequence"/>
</dbReference>
<evidence type="ECO:0000256" key="1">
    <source>
        <dbReference type="SAM" id="Phobius"/>
    </source>
</evidence>
<feature type="transmembrane region" description="Helical" evidence="1">
    <location>
        <begin position="231"/>
        <end position="252"/>
    </location>
</feature>
<reference evidence="2 3" key="2">
    <citation type="submission" date="2017-10" db="EMBL/GenBank/DDBJ databases">
        <title>Extensive intraspecific genome diversity in a model arbuscular mycorrhizal fungus.</title>
        <authorList>
            <person name="Chen E.C.H."/>
            <person name="Morin E."/>
            <person name="Baudet D."/>
            <person name="Noel J."/>
            <person name="Ndikumana S."/>
            <person name="Charron P."/>
            <person name="St-Onge C."/>
            <person name="Giorgi J."/>
            <person name="Grigoriev I.V."/>
            <person name="Roux C."/>
            <person name="Martin F.M."/>
            <person name="Corradi N."/>
        </authorList>
    </citation>
    <scope>NUCLEOTIDE SEQUENCE [LARGE SCALE GENOMIC DNA]</scope>
    <source>
        <strain evidence="2 3">C2</strain>
    </source>
</reference>
<feature type="transmembrane region" description="Helical" evidence="1">
    <location>
        <begin position="80"/>
        <end position="100"/>
    </location>
</feature>
<dbReference type="VEuPathDB" id="FungiDB:RhiirFUN_004026"/>
<keyword evidence="1" id="KW-0472">Membrane</keyword>
<dbReference type="VEuPathDB" id="FungiDB:FUN_001711"/>
<sequence>MYPDNSGSYCKGVAFRGNVLIPHENSQLTPWPISVTVLAFNMLMLYPTYKWNRFSLVLALWAVISSVISLWRVLSAKQGPMSVAFNMPFNLPLTIGSNIIKLTREDGRKGFRGRWKTFFKTIRGKSPQYTDEESHHQDDDQNRESNQIYDRYHRYEEISRLLALIVAFMTMLWGIVRVWEWWFPFDAINDRMCLASFRENIHASTELPTCGFIITDWKNVDYTNCVEFEPAVGWFLIIVYTSICVATFVGIFVMRGYFIWALGGVGAAILIVVAGLQSAYSTNSYCVEFVAKLMGIPPLTPQILSHQSLINLWWHRNGFKNWLINLFTIHG</sequence>
<feature type="transmembrane region" description="Helical" evidence="1">
    <location>
        <begin position="161"/>
        <end position="179"/>
    </location>
</feature>
<feature type="transmembrane region" description="Helical" evidence="1">
    <location>
        <begin position="31"/>
        <end position="49"/>
    </location>
</feature>
<dbReference type="OrthoDB" id="2434269at2759"/>
<dbReference type="AlphaFoldDB" id="A0A2N1MHR8"/>